<evidence type="ECO:0000313" key="2">
    <source>
        <dbReference type="EMBL" id="AZN36306.1"/>
    </source>
</evidence>
<evidence type="ECO:0000259" key="1">
    <source>
        <dbReference type="Pfam" id="PF00535"/>
    </source>
</evidence>
<dbReference type="AlphaFoldDB" id="A0A3S8ZS51"/>
<keyword evidence="3" id="KW-1185">Reference proteome</keyword>
<dbReference type="Gene3D" id="3.90.550.10">
    <property type="entry name" value="Spore Coat Polysaccharide Biosynthesis Protein SpsA, Chain A"/>
    <property type="match status" value="1"/>
</dbReference>
<dbReference type="RefSeq" id="WP_125972861.1">
    <property type="nucleotide sequence ID" value="NZ_CP034433.1"/>
</dbReference>
<dbReference type="PANTHER" id="PTHR10859:SF91">
    <property type="entry name" value="DOLICHYL-PHOSPHATE BETA-GLUCOSYLTRANSFERASE"/>
    <property type="match status" value="1"/>
</dbReference>
<accession>A0A3S8ZS51</accession>
<name>A0A3S8ZS51_9NEIS</name>
<dbReference type="GO" id="GO:0006487">
    <property type="term" value="P:protein N-linked glycosylation"/>
    <property type="evidence" value="ECO:0007669"/>
    <property type="project" value="TreeGrafter"/>
</dbReference>
<dbReference type="KEGG" id="iod:EJO50_07275"/>
<dbReference type="InterPro" id="IPR001173">
    <property type="entry name" value="Glyco_trans_2-like"/>
</dbReference>
<keyword evidence="2" id="KW-0808">Transferase</keyword>
<dbReference type="PANTHER" id="PTHR10859">
    <property type="entry name" value="GLYCOSYL TRANSFERASE"/>
    <property type="match status" value="1"/>
</dbReference>
<dbReference type="OrthoDB" id="9808633at2"/>
<dbReference type="InterPro" id="IPR029044">
    <property type="entry name" value="Nucleotide-diphossugar_trans"/>
</dbReference>
<evidence type="ECO:0000313" key="3">
    <source>
        <dbReference type="Proteomes" id="UP000282438"/>
    </source>
</evidence>
<sequence length="244" mass="27337">MKICVVIPVYNHGEAITAVVNAVHGHHLHCILVDDGSNADCAAVLDRLEKKGHNTSLVRLQQNQGKGGAMIAGLRYAYDLGYSHALQIDADGQHNAADIPTFIALARQNTQALIFGYPVYDKSVPKARFYGRYATHIWVWINTLSLAIKDSMCGFRIYPLAPTIALLNSCHIGRRMDFDIDIAVRLCWRGIPIINQPTRVTYPSDGISHFKALLDNVLISRMHAKLFIGMLLRSPRLIWRKFFS</sequence>
<dbReference type="GO" id="GO:0016740">
    <property type="term" value="F:transferase activity"/>
    <property type="evidence" value="ECO:0007669"/>
    <property type="project" value="UniProtKB-KW"/>
</dbReference>
<dbReference type="Pfam" id="PF00535">
    <property type="entry name" value="Glycos_transf_2"/>
    <property type="match status" value="1"/>
</dbReference>
<proteinExistence type="predicted"/>
<organism evidence="2 3">
    <name type="scientific">Iodobacter ciconiae</name>
    <dbReference type="NCBI Taxonomy" id="2496266"/>
    <lineage>
        <taxon>Bacteria</taxon>
        <taxon>Pseudomonadati</taxon>
        <taxon>Pseudomonadota</taxon>
        <taxon>Betaproteobacteria</taxon>
        <taxon>Neisseriales</taxon>
        <taxon>Chitinibacteraceae</taxon>
        <taxon>Iodobacter</taxon>
    </lineage>
</organism>
<dbReference type="Proteomes" id="UP000282438">
    <property type="component" value="Chromosome"/>
</dbReference>
<reference evidence="2 3" key="1">
    <citation type="submission" date="2018-12" db="EMBL/GenBank/DDBJ databases">
        <title>Complete genome sequence of Iodobacter sp. H11R3.</title>
        <authorList>
            <person name="Bae J.-W."/>
        </authorList>
    </citation>
    <scope>NUCLEOTIDE SEQUENCE [LARGE SCALE GENOMIC DNA]</scope>
    <source>
        <strain evidence="2 3">H11R3</strain>
    </source>
</reference>
<dbReference type="EMBL" id="CP034433">
    <property type="protein sequence ID" value="AZN36306.1"/>
    <property type="molecule type" value="Genomic_DNA"/>
</dbReference>
<feature type="domain" description="Glycosyltransferase 2-like" evidence="1">
    <location>
        <begin position="4"/>
        <end position="132"/>
    </location>
</feature>
<protein>
    <submittedName>
        <fullName evidence="2">Glycosyltransferase family 2 protein</fullName>
    </submittedName>
</protein>
<gene>
    <name evidence="2" type="ORF">EJO50_07275</name>
</gene>
<dbReference type="CDD" id="cd04179">
    <property type="entry name" value="DPM_DPG-synthase_like"/>
    <property type="match status" value="1"/>
</dbReference>
<dbReference type="SUPFAM" id="SSF53448">
    <property type="entry name" value="Nucleotide-diphospho-sugar transferases"/>
    <property type="match status" value="1"/>
</dbReference>